<dbReference type="VEuPathDB" id="FungiDB:RhiirA1_474137"/>
<gene>
    <name evidence="2" type="ORF">CHRIB12_LOCUS12841</name>
    <name evidence="7" type="ORF">RhiirA1_474137</name>
    <name evidence="6" type="ORF">RhiirA5_432139</name>
    <name evidence="5" type="ORF">RhiirA5_432183</name>
    <name evidence="4" type="ORF">RhiirA5_442626</name>
    <name evidence="3" type="ORF">RhiirA5_443286</name>
</gene>
<reference evidence="7 8" key="4">
    <citation type="submission" date="2017-10" db="EMBL/GenBank/DDBJ databases">
        <title>Genome analyses suggest a sexual origin of heterokaryosis in a supposedly ancient asexual fungus.</title>
        <authorList>
            <person name="Corradi N."/>
            <person name="Sedzielewska K."/>
            <person name="Noel J."/>
            <person name="Charron P."/>
            <person name="Farinelli L."/>
            <person name="Marton T."/>
            <person name="Kruger M."/>
            <person name="Pelin A."/>
            <person name="Brachmann A."/>
            <person name="Corradi N."/>
        </authorList>
    </citation>
    <scope>NUCLEOTIDE SEQUENCE [LARGE SCALE GENOMIC DNA]</scope>
    <source>
        <strain evidence="7 8">A1</strain>
    </source>
</reference>
<dbReference type="VEuPathDB" id="FungiDB:RhiirFUN_005356"/>
<dbReference type="Pfam" id="PF03101">
    <property type="entry name" value="FAR1"/>
    <property type="match status" value="1"/>
</dbReference>
<evidence type="ECO:0000313" key="3">
    <source>
        <dbReference type="EMBL" id="PKB92815.1"/>
    </source>
</evidence>
<dbReference type="VEuPathDB" id="FungiDB:FUN_024633"/>
<sequence>MSDSSTTSLYEGKVFPSWELCDSFINEWGKNKGFGIIKDRVTKEGDYIRRRTYICEHGKKYTSNSNKDTSTKKISCPWRLNASCPKENNPNSSVFINKVVDEHNHELNIEAIAFREGKRFNSEILEDIQFLTNHCKMGATAQRRYLEAKYSTYPLYSRDLYAAIQKFCPTTKSLSNDAAKMSNWLDQQKEIDSR</sequence>
<accession>A0A2I1EIM3</accession>
<dbReference type="InterPro" id="IPR004330">
    <property type="entry name" value="FAR1_DNA_bnd_dom"/>
</dbReference>
<dbReference type="EMBL" id="LLXJ01009210">
    <property type="protein sequence ID" value="PKB93011.1"/>
    <property type="molecule type" value="Genomic_DNA"/>
</dbReference>
<reference evidence="3 9" key="2">
    <citation type="submission" date="2017-09" db="EMBL/GenBank/DDBJ databases">
        <title>Extensive intraspecific genome diversity in a model arbuscular mycorrhizal fungus.</title>
        <authorList>
            <person name="Chen E.C."/>
            <person name="Morin E."/>
            <person name="Beaudet D."/>
            <person name="Noel J."/>
            <person name="Ndikumana S."/>
            <person name="Charron P."/>
            <person name="St-Onge C."/>
            <person name="Giorgi J."/>
            <person name="Grigoriev I.V."/>
            <person name="Roux C."/>
            <person name="Martin F.M."/>
            <person name="Corradi N."/>
        </authorList>
    </citation>
    <scope>NUCLEOTIDE SEQUENCE [LARGE SCALE GENOMIC DNA]</scope>
    <source>
        <strain evidence="3 9">A5</strain>
    </source>
</reference>
<dbReference type="EMBL" id="LLXJ01002885">
    <property type="protein sequence ID" value="PKB97970.1"/>
    <property type="molecule type" value="Genomic_DNA"/>
</dbReference>
<evidence type="ECO:0000259" key="1">
    <source>
        <dbReference type="Pfam" id="PF03101"/>
    </source>
</evidence>
<evidence type="ECO:0000313" key="10">
    <source>
        <dbReference type="Proteomes" id="UP000684084"/>
    </source>
</evidence>
<dbReference type="Proteomes" id="UP000232722">
    <property type="component" value="Unassembled WGS sequence"/>
</dbReference>
<dbReference type="OrthoDB" id="2355492at2759"/>
<dbReference type="Proteomes" id="UP000232688">
    <property type="component" value="Unassembled WGS sequence"/>
</dbReference>
<dbReference type="EMBL" id="LLXH01002181">
    <property type="protein sequence ID" value="PKC56342.1"/>
    <property type="molecule type" value="Genomic_DNA"/>
</dbReference>
<evidence type="ECO:0000313" key="8">
    <source>
        <dbReference type="Proteomes" id="UP000232688"/>
    </source>
</evidence>
<reference evidence="3 9" key="1">
    <citation type="submission" date="2016-04" db="EMBL/GenBank/DDBJ databases">
        <title>Genome analyses suggest a sexual origin of heterokaryosis in a supposedly ancient asexual fungus.</title>
        <authorList>
            <person name="Ropars J."/>
            <person name="Sedzielewska K."/>
            <person name="Noel J."/>
            <person name="Charron P."/>
            <person name="Farinelli L."/>
            <person name="Marton T."/>
            <person name="Kruger M."/>
            <person name="Pelin A."/>
            <person name="Brachmann A."/>
            <person name="Corradi N."/>
        </authorList>
    </citation>
    <scope>NUCLEOTIDE SEQUENCE [LARGE SCALE GENOMIC DNA]</scope>
    <source>
        <strain evidence="3 9">A5</strain>
    </source>
</reference>
<name>A0A2I1EIM3_9GLOM</name>
<dbReference type="EMBL" id="CAGKOT010000028">
    <property type="protein sequence ID" value="CAB5370891.1"/>
    <property type="molecule type" value="Genomic_DNA"/>
</dbReference>
<reference evidence="2" key="5">
    <citation type="submission" date="2020-05" db="EMBL/GenBank/DDBJ databases">
        <authorList>
            <person name="Rincon C."/>
            <person name="Sanders R I."/>
            <person name="Robbins C."/>
            <person name="Chaturvedi A."/>
        </authorList>
    </citation>
    <scope>NUCLEOTIDE SEQUENCE</scope>
    <source>
        <strain evidence="2">CHB12</strain>
    </source>
</reference>
<comment type="caution">
    <text evidence="2">The sequence shown here is derived from an EMBL/GenBank/DDBJ whole genome shotgun (WGS) entry which is preliminary data.</text>
</comment>
<protein>
    <recommendedName>
        <fullName evidence="1">FAR1 domain-containing protein</fullName>
    </recommendedName>
</protein>
<evidence type="ECO:0000313" key="4">
    <source>
        <dbReference type="EMBL" id="PKB93011.1"/>
    </source>
</evidence>
<dbReference type="Proteomes" id="UP000684084">
    <property type="component" value="Unassembled WGS sequence"/>
</dbReference>
<evidence type="ECO:0000313" key="5">
    <source>
        <dbReference type="EMBL" id="PKB97970.1"/>
    </source>
</evidence>
<evidence type="ECO:0000313" key="6">
    <source>
        <dbReference type="EMBL" id="PKB98001.1"/>
    </source>
</evidence>
<dbReference type="EMBL" id="LLXJ01002874">
    <property type="protein sequence ID" value="PKB98001.1"/>
    <property type="molecule type" value="Genomic_DNA"/>
</dbReference>
<proteinExistence type="predicted"/>
<evidence type="ECO:0000313" key="2">
    <source>
        <dbReference type="EMBL" id="CAB5370891.1"/>
    </source>
</evidence>
<evidence type="ECO:0000313" key="9">
    <source>
        <dbReference type="Proteomes" id="UP000232722"/>
    </source>
</evidence>
<feature type="domain" description="FAR1" evidence="1">
    <location>
        <begin position="24"/>
        <end position="108"/>
    </location>
</feature>
<evidence type="ECO:0000313" key="7">
    <source>
        <dbReference type="EMBL" id="PKC56342.1"/>
    </source>
</evidence>
<reference evidence="7 8" key="3">
    <citation type="submission" date="2017-10" db="EMBL/GenBank/DDBJ databases">
        <title>Extensive intraspecific genome diversity in a model arbuscular mycorrhizal fungus.</title>
        <authorList>
            <person name="Chen E.C.H."/>
            <person name="Morin E."/>
            <person name="Baudet D."/>
            <person name="Noel J."/>
            <person name="Ndikumana S."/>
            <person name="Charron P."/>
            <person name="St-Onge C."/>
            <person name="Giorgi J."/>
            <person name="Grigoriev I.V."/>
            <person name="Roux C."/>
            <person name="Martin F.M."/>
            <person name="Corradi N."/>
        </authorList>
    </citation>
    <scope>NUCLEOTIDE SEQUENCE [LARGE SCALE GENOMIC DNA]</scope>
    <source>
        <strain evidence="7 8">A1</strain>
    </source>
</reference>
<dbReference type="AlphaFoldDB" id="A0A2I1EIM3"/>
<organism evidence="2 10">
    <name type="scientific">Rhizophagus irregularis</name>
    <dbReference type="NCBI Taxonomy" id="588596"/>
    <lineage>
        <taxon>Eukaryota</taxon>
        <taxon>Fungi</taxon>
        <taxon>Fungi incertae sedis</taxon>
        <taxon>Mucoromycota</taxon>
        <taxon>Glomeromycotina</taxon>
        <taxon>Glomeromycetes</taxon>
        <taxon>Glomerales</taxon>
        <taxon>Glomeraceae</taxon>
        <taxon>Rhizophagus</taxon>
    </lineage>
</organism>
<dbReference type="PANTHER" id="PTHR47718:SF3">
    <property type="entry name" value="PROTEIN FAR1-RELATED SEQUENCE 5-LIKE"/>
    <property type="match status" value="1"/>
</dbReference>
<dbReference type="EMBL" id="LLXJ01009799">
    <property type="protein sequence ID" value="PKB92815.1"/>
    <property type="molecule type" value="Genomic_DNA"/>
</dbReference>
<dbReference type="PANTHER" id="PTHR47718">
    <property type="entry name" value="OS01G0519700 PROTEIN"/>
    <property type="match status" value="1"/>
</dbReference>